<reference evidence="7" key="1">
    <citation type="submission" date="2020-01" db="EMBL/GenBank/DDBJ databases">
        <title>Phosphoaccumulans saitamaens gen. nov., sp. nov., a polyphosphate accumulating bacterium isolated from surface river water.</title>
        <authorList>
            <person name="Watanabe K."/>
            <person name="Suda W."/>
        </authorList>
    </citation>
    <scope>NUCLEOTIDE SEQUENCE [LARGE SCALE GENOMIC DNA]</scope>
    <source>
        <strain evidence="7">ICHIAU1</strain>
    </source>
</reference>
<accession>A0A679I6Y0</accession>
<dbReference type="GO" id="GO:0005886">
    <property type="term" value="C:plasma membrane"/>
    <property type="evidence" value="ECO:0007669"/>
    <property type="project" value="UniProtKB-SubCell"/>
</dbReference>
<dbReference type="Pfam" id="PF01810">
    <property type="entry name" value="LysE"/>
    <property type="match status" value="1"/>
</dbReference>
<dbReference type="AlphaFoldDB" id="A0A679I6Y0"/>
<dbReference type="PANTHER" id="PTHR30086:SF20">
    <property type="entry name" value="ARGININE EXPORTER PROTEIN ARGO-RELATED"/>
    <property type="match status" value="1"/>
</dbReference>
<keyword evidence="7" id="KW-1185">Reference proteome</keyword>
<dbReference type="GO" id="GO:0015171">
    <property type="term" value="F:amino acid transmembrane transporter activity"/>
    <property type="evidence" value="ECO:0007669"/>
    <property type="project" value="TreeGrafter"/>
</dbReference>
<proteinExistence type="predicted"/>
<dbReference type="EMBL" id="AP022345">
    <property type="protein sequence ID" value="BBU69925.1"/>
    <property type="molecule type" value="Genomic_DNA"/>
</dbReference>
<keyword evidence="3" id="KW-0812">Transmembrane</keyword>
<organism evidence="6 7">
    <name type="scientific">Fluviibacter phosphoraccumulans</name>
    <dbReference type="NCBI Taxonomy" id="1751046"/>
    <lineage>
        <taxon>Bacteria</taxon>
        <taxon>Pseudomonadati</taxon>
        <taxon>Pseudomonadota</taxon>
        <taxon>Betaproteobacteria</taxon>
        <taxon>Rhodocyclales</taxon>
        <taxon>Fluviibacteraceae</taxon>
        <taxon>Fluviibacter</taxon>
    </lineage>
</organism>
<dbReference type="InterPro" id="IPR001123">
    <property type="entry name" value="LeuE-type"/>
</dbReference>
<keyword evidence="4" id="KW-1133">Transmembrane helix</keyword>
<keyword evidence="2" id="KW-1003">Cell membrane</keyword>
<evidence type="ECO:0000256" key="1">
    <source>
        <dbReference type="ARBA" id="ARBA00004651"/>
    </source>
</evidence>
<evidence type="ECO:0000256" key="2">
    <source>
        <dbReference type="ARBA" id="ARBA00022475"/>
    </source>
</evidence>
<protein>
    <submittedName>
        <fullName evidence="6">Uncharacterized protein</fullName>
    </submittedName>
</protein>
<comment type="subcellular location">
    <subcellularLocation>
        <location evidence="1">Cell membrane</location>
        <topology evidence="1">Multi-pass membrane protein</topology>
    </subcellularLocation>
</comment>
<dbReference type="OrthoDB" id="9804822at2"/>
<gene>
    <name evidence="6" type="ORF">ICHIAU1_22080</name>
</gene>
<dbReference type="Proteomes" id="UP000463961">
    <property type="component" value="Chromosome"/>
</dbReference>
<keyword evidence="5" id="KW-0472">Membrane</keyword>
<evidence type="ECO:0000313" key="7">
    <source>
        <dbReference type="Proteomes" id="UP000463961"/>
    </source>
</evidence>
<dbReference type="PIRSF" id="PIRSF006324">
    <property type="entry name" value="LeuE"/>
    <property type="match status" value="1"/>
</dbReference>
<evidence type="ECO:0000256" key="3">
    <source>
        <dbReference type="ARBA" id="ARBA00022692"/>
    </source>
</evidence>
<evidence type="ECO:0000256" key="4">
    <source>
        <dbReference type="ARBA" id="ARBA00022989"/>
    </source>
</evidence>
<name>A0A679I6Y0_9RHOO</name>
<sequence length="206" mass="21955">MAHPDLWLFVAALVTVYLLPGPDMAMVVSTSAMGDEKDGLLVALGLAASRAFHVTLSAIGLAAAFKTHPVLFDMVRWVGAAYFVWIAWKIVRSGKGSASANKIEAHTGMAALQRGFLTNLVNPKAFMFCALLLPQFISVQAPLFPQYALLGSILVGIGFIFDVIFAVVADRFAKKFEGAKAVQKIAKAVFASVFLIAAIRLAVAGI</sequence>
<dbReference type="PANTHER" id="PTHR30086">
    <property type="entry name" value="ARGININE EXPORTER PROTEIN ARGO"/>
    <property type="match status" value="1"/>
</dbReference>
<evidence type="ECO:0000313" key="6">
    <source>
        <dbReference type="EMBL" id="BBU69925.1"/>
    </source>
</evidence>
<dbReference type="RefSeq" id="WP_162049413.1">
    <property type="nucleotide sequence ID" value="NZ_AP022345.1"/>
</dbReference>
<evidence type="ECO:0000256" key="5">
    <source>
        <dbReference type="ARBA" id="ARBA00023136"/>
    </source>
</evidence>